<evidence type="ECO:0000313" key="3">
    <source>
        <dbReference type="Proteomes" id="UP000223709"/>
    </source>
</evidence>
<reference evidence="2 3" key="1">
    <citation type="submission" date="2017-10" db="EMBL/GenBank/DDBJ databases">
        <title>Complete Genome Sequence of Faecalibacterium prausnitzii isolated from the gut of healthy adult Indian.</title>
        <authorList>
            <person name="Bag S."/>
            <person name="Ghosh T.S."/>
            <person name="Das B."/>
        </authorList>
    </citation>
    <scope>NUCLEOTIDE SEQUENCE [LARGE SCALE GENOMIC DNA]</scope>
    <source>
        <strain evidence="2 3">Indica</strain>
    </source>
</reference>
<gene>
    <name evidence="2" type="ORF">CRH10_05565</name>
</gene>
<accession>A0A291T9I6</accession>
<dbReference type="EMBL" id="CP023819">
    <property type="protein sequence ID" value="ATL89799.1"/>
    <property type="molecule type" value="Genomic_DNA"/>
</dbReference>
<evidence type="ECO:0000256" key="1">
    <source>
        <dbReference type="SAM" id="Phobius"/>
    </source>
</evidence>
<keyword evidence="1" id="KW-0472">Membrane</keyword>
<proteinExistence type="predicted"/>
<feature type="transmembrane region" description="Helical" evidence="1">
    <location>
        <begin position="195"/>
        <end position="221"/>
    </location>
</feature>
<feature type="transmembrane region" description="Helical" evidence="1">
    <location>
        <begin position="242"/>
        <end position="266"/>
    </location>
</feature>
<keyword evidence="1" id="KW-1133">Transmembrane helix</keyword>
<organism evidence="2 3">
    <name type="scientific">Faecalibacterium prausnitzii</name>
    <dbReference type="NCBI Taxonomy" id="853"/>
    <lineage>
        <taxon>Bacteria</taxon>
        <taxon>Bacillati</taxon>
        <taxon>Bacillota</taxon>
        <taxon>Clostridia</taxon>
        <taxon>Eubacteriales</taxon>
        <taxon>Oscillospiraceae</taxon>
        <taxon>Faecalibacterium</taxon>
    </lineage>
</organism>
<dbReference type="Proteomes" id="UP000223709">
    <property type="component" value="Chromosome"/>
</dbReference>
<feature type="transmembrane region" description="Helical" evidence="1">
    <location>
        <begin position="163"/>
        <end position="183"/>
    </location>
</feature>
<dbReference type="AlphaFoldDB" id="A0A291T9I6"/>
<protein>
    <submittedName>
        <fullName evidence="2">Uncharacterized protein</fullName>
    </submittedName>
</protein>
<name>A0A291T9I6_9FIRM</name>
<keyword evidence="1" id="KW-0812">Transmembrane</keyword>
<evidence type="ECO:0000313" key="2">
    <source>
        <dbReference type="EMBL" id="ATL89799.1"/>
    </source>
</evidence>
<sequence length="269" mass="31437">MQKKTSEERMTTLIQTLDNIVKYEYVDETDSSPISDNVKQYWEHLCGVYEDPEFRHSYSMLSSQLQEYDPEQRDSLKVYLDRIVLFSEMQTEPEDIHRITKALTKLLDHVELECIRLNRMSQIEYLADEARSAQEQSQILNKQTEEAVGKLNDRVTDFHGQSITILGIFSAVVIGFMAEISMFTSGFDKLSYENLYTITFYSIAVGIIIFDTLFMLICFIAKMSGHSIDRKIKKGKWWITSTWYRYPGVYCFNILAIISLAILLYLDRR</sequence>